<reference evidence="2 3" key="1">
    <citation type="submission" date="2018-12" db="EMBL/GenBank/DDBJ databases">
        <authorList>
            <consortium name="Pathogen Informatics"/>
        </authorList>
    </citation>
    <scope>NUCLEOTIDE SEQUENCE [LARGE SCALE GENOMIC DNA]</scope>
    <source>
        <strain evidence="2 3">NCTC10783</strain>
    </source>
</reference>
<name>A0A448BQQ7_PSEFL</name>
<dbReference type="Proteomes" id="UP000278078">
    <property type="component" value="Chromosome"/>
</dbReference>
<evidence type="ECO:0000313" key="3">
    <source>
        <dbReference type="Proteomes" id="UP000278078"/>
    </source>
</evidence>
<dbReference type="AlphaFoldDB" id="A0A448BQQ7"/>
<evidence type="ECO:0000256" key="1">
    <source>
        <dbReference type="SAM" id="MobiDB-lite"/>
    </source>
</evidence>
<protein>
    <submittedName>
        <fullName evidence="2">Uncharacterized protein</fullName>
    </submittedName>
</protein>
<organism evidence="2 3">
    <name type="scientific">Pseudomonas fluorescens</name>
    <dbReference type="NCBI Taxonomy" id="294"/>
    <lineage>
        <taxon>Bacteria</taxon>
        <taxon>Pseudomonadati</taxon>
        <taxon>Pseudomonadota</taxon>
        <taxon>Gammaproteobacteria</taxon>
        <taxon>Pseudomonadales</taxon>
        <taxon>Pseudomonadaceae</taxon>
        <taxon>Pseudomonas</taxon>
    </lineage>
</organism>
<evidence type="ECO:0000313" key="2">
    <source>
        <dbReference type="EMBL" id="VEE47632.1"/>
    </source>
</evidence>
<proteinExistence type="predicted"/>
<accession>A0A448BQQ7</accession>
<gene>
    <name evidence="2" type="ORF">NCTC10783_03523</name>
</gene>
<dbReference type="EMBL" id="LR134300">
    <property type="protein sequence ID" value="VEE47632.1"/>
    <property type="molecule type" value="Genomic_DNA"/>
</dbReference>
<feature type="region of interest" description="Disordered" evidence="1">
    <location>
        <begin position="44"/>
        <end position="73"/>
    </location>
</feature>
<sequence length="200" mass="20721">MPPLGIGGNHSVADRGQGDLGPFALGIEGVLHFLALRQLLPGPQERQEDEHAGGGQVGHQQQPEQGPRALAEGVAEGLGRRRDLLVDRVDLGLPLLHLLGAGLPGADARAHLAGDVDQFHDVLVAHQPQLDGALEVTEVVEVAVQPDDRGNVVGMVAALEDALAGRLDVRVGLVQGKAHLAVAEGDRDGLLVAAEVFVGA</sequence>